<name>A0A9W8A011_9FUNG</name>
<gene>
    <name evidence="3" type="ORF">H4219_001525</name>
</gene>
<feature type="compositionally biased region" description="Low complexity" evidence="1">
    <location>
        <begin position="145"/>
        <end position="154"/>
    </location>
</feature>
<feature type="compositionally biased region" description="Basic and acidic residues" evidence="1">
    <location>
        <begin position="45"/>
        <end position="58"/>
    </location>
</feature>
<proteinExistence type="predicted"/>
<keyword evidence="2" id="KW-0732">Signal</keyword>
<feature type="region of interest" description="Disordered" evidence="1">
    <location>
        <begin position="45"/>
        <end position="157"/>
    </location>
</feature>
<comment type="caution">
    <text evidence="3">The sequence shown here is derived from an EMBL/GenBank/DDBJ whole genome shotgun (WGS) entry which is preliminary data.</text>
</comment>
<feature type="signal peptide" evidence="2">
    <location>
        <begin position="1"/>
        <end position="29"/>
    </location>
</feature>
<accession>A0A9W8A011</accession>
<sequence>MLATGRVSRDFSRIALLFAFVCIIAGTNCEANAADALLVKRAEGDDTNAQDKAEDPKGESAASTPTGGDDNDKSKEQKSSSEQPTSAAKDDKKEDKKSSSADDKDNKDSSTKKGKDGGKSKKDGEDGDNSDSTDDNGEGGDGGDSESSNNNVGNPAFNGDVPTFSLVSPTDFVDYGHGNIDDQIQGRYAAMLIPSVLALFVASLY</sequence>
<evidence type="ECO:0000313" key="4">
    <source>
        <dbReference type="Proteomes" id="UP001150538"/>
    </source>
</evidence>
<organism evidence="3 4">
    <name type="scientific">Mycoemilia scoparia</name>
    <dbReference type="NCBI Taxonomy" id="417184"/>
    <lineage>
        <taxon>Eukaryota</taxon>
        <taxon>Fungi</taxon>
        <taxon>Fungi incertae sedis</taxon>
        <taxon>Zoopagomycota</taxon>
        <taxon>Kickxellomycotina</taxon>
        <taxon>Kickxellomycetes</taxon>
        <taxon>Kickxellales</taxon>
        <taxon>Kickxellaceae</taxon>
        <taxon>Mycoemilia</taxon>
    </lineage>
</organism>
<evidence type="ECO:0000313" key="3">
    <source>
        <dbReference type="EMBL" id="KAJ1920152.1"/>
    </source>
</evidence>
<protein>
    <submittedName>
        <fullName evidence="3">Uncharacterized protein</fullName>
    </submittedName>
</protein>
<dbReference type="Proteomes" id="UP001150538">
    <property type="component" value="Unassembled WGS sequence"/>
</dbReference>
<feature type="compositionally biased region" description="Acidic residues" evidence="1">
    <location>
        <begin position="125"/>
        <end position="144"/>
    </location>
</feature>
<reference evidence="3" key="1">
    <citation type="submission" date="2022-07" db="EMBL/GenBank/DDBJ databases">
        <title>Phylogenomic reconstructions and comparative analyses of Kickxellomycotina fungi.</title>
        <authorList>
            <person name="Reynolds N.K."/>
            <person name="Stajich J.E."/>
            <person name="Barry K."/>
            <person name="Grigoriev I.V."/>
            <person name="Crous P."/>
            <person name="Smith M.E."/>
        </authorList>
    </citation>
    <scope>NUCLEOTIDE SEQUENCE</scope>
    <source>
        <strain evidence="3">NBRC 100468</strain>
    </source>
</reference>
<keyword evidence="4" id="KW-1185">Reference proteome</keyword>
<feature type="chain" id="PRO_5040980646" evidence="2">
    <location>
        <begin position="30"/>
        <end position="205"/>
    </location>
</feature>
<feature type="compositionally biased region" description="Basic and acidic residues" evidence="1">
    <location>
        <begin position="70"/>
        <end position="79"/>
    </location>
</feature>
<evidence type="ECO:0000256" key="2">
    <source>
        <dbReference type="SAM" id="SignalP"/>
    </source>
</evidence>
<dbReference type="EMBL" id="JANBPU010000017">
    <property type="protein sequence ID" value="KAJ1920152.1"/>
    <property type="molecule type" value="Genomic_DNA"/>
</dbReference>
<evidence type="ECO:0000256" key="1">
    <source>
        <dbReference type="SAM" id="MobiDB-lite"/>
    </source>
</evidence>
<dbReference type="AlphaFoldDB" id="A0A9W8A011"/>
<feature type="compositionally biased region" description="Basic and acidic residues" evidence="1">
    <location>
        <begin position="88"/>
        <end position="124"/>
    </location>
</feature>